<protein>
    <submittedName>
        <fullName evidence="1">Uncharacterized protein</fullName>
    </submittedName>
</protein>
<dbReference type="OrthoDB" id="6302691at2759"/>
<sequence length="82" mass="8632">MPDLAGLHDVTSPCVMIGGNGSGELHPVSSPATETEDRRSKVCFHVLTDGVEPSLPLPSLLLCLDGQCRARSSVALLFDASR</sequence>
<organism evidence="1 2">
    <name type="scientific">Dibothriocephalus latus</name>
    <name type="common">Fish tapeworm</name>
    <name type="synonym">Diphyllobothrium latum</name>
    <dbReference type="NCBI Taxonomy" id="60516"/>
    <lineage>
        <taxon>Eukaryota</taxon>
        <taxon>Metazoa</taxon>
        <taxon>Spiralia</taxon>
        <taxon>Lophotrochozoa</taxon>
        <taxon>Platyhelminthes</taxon>
        <taxon>Cestoda</taxon>
        <taxon>Eucestoda</taxon>
        <taxon>Diphyllobothriidea</taxon>
        <taxon>Diphyllobothriidae</taxon>
        <taxon>Dibothriocephalus</taxon>
    </lineage>
</organism>
<dbReference type="Proteomes" id="UP000281553">
    <property type="component" value="Unassembled WGS sequence"/>
</dbReference>
<dbReference type="EMBL" id="UYRU01125754">
    <property type="protein sequence ID" value="VDN49863.1"/>
    <property type="molecule type" value="Genomic_DNA"/>
</dbReference>
<evidence type="ECO:0000313" key="2">
    <source>
        <dbReference type="Proteomes" id="UP000281553"/>
    </source>
</evidence>
<keyword evidence="2" id="KW-1185">Reference proteome</keyword>
<proteinExistence type="predicted"/>
<evidence type="ECO:0000313" key="1">
    <source>
        <dbReference type="EMBL" id="VDN49863.1"/>
    </source>
</evidence>
<gene>
    <name evidence="1" type="ORF">DILT_LOCUS19915</name>
</gene>
<reference evidence="1 2" key="1">
    <citation type="submission" date="2018-11" db="EMBL/GenBank/DDBJ databases">
        <authorList>
            <consortium name="Pathogen Informatics"/>
        </authorList>
    </citation>
    <scope>NUCLEOTIDE SEQUENCE [LARGE SCALE GENOMIC DNA]</scope>
</reference>
<name>A0A3P7PIN5_DIBLA</name>
<accession>A0A3P7PIN5</accession>
<dbReference type="AlphaFoldDB" id="A0A3P7PIN5"/>